<evidence type="ECO:0000313" key="1">
    <source>
        <dbReference type="EMBL" id="MBB5702886.1"/>
    </source>
</evidence>
<comment type="caution">
    <text evidence="1">The sequence shown here is derived from an EMBL/GenBank/DDBJ whole genome shotgun (WGS) entry which is preliminary data.</text>
</comment>
<proteinExistence type="predicted"/>
<organism evidence="1 2">
    <name type="scientific">Brucella daejeonensis</name>
    <dbReference type="NCBI Taxonomy" id="659015"/>
    <lineage>
        <taxon>Bacteria</taxon>
        <taxon>Pseudomonadati</taxon>
        <taxon>Pseudomonadota</taxon>
        <taxon>Alphaproteobacteria</taxon>
        <taxon>Hyphomicrobiales</taxon>
        <taxon>Brucellaceae</taxon>
        <taxon>Brucella/Ochrobactrum group</taxon>
        <taxon>Brucella</taxon>
    </lineage>
</organism>
<reference evidence="1 2" key="1">
    <citation type="submission" date="2020-08" db="EMBL/GenBank/DDBJ databases">
        <title>Genomic Encyclopedia of Type Strains, Phase IV (KMG-IV): sequencing the most valuable type-strain genomes for metagenomic binning, comparative biology and taxonomic classification.</title>
        <authorList>
            <person name="Goeker M."/>
        </authorList>
    </citation>
    <scope>NUCLEOTIDE SEQUENCE [LARGE SCALE GENOMIC DNA]</scope>
    <source>
        <strain evidence="1 2">DSM 26944</strain>
    </source>
</reference>
<keyword evidence="2" id="KW-1185">Reference proteome</keyword>
<accession>A0A7W9ENN2</accession>
<gene>
    <name evidence="1" type="ORF">FHS76_002777</name>
</gene>
<evidence type="ECO:0000313" key="2">
    <source>
        <dbReference type="Proteomes" id="UP000555546"/>
    </source>
</evidence>
<protein>
    <submittedName>
        <fullName evidence="1">Uncharacterized protein</fullName>
    </submittedName>
</protein>
<dbReference type="EMBL" id="JACIJG010000010">
    <property type="protein sequence ID" value="MBB5702886.1"/>
    <property type="molecule type" value="Genomic_DNA"/>
</dbReference>
<sequence length="171" mass="19450">MVNVFLLTQPLRAKYGRNTALPRRLWQFAMEKARNPSFAPSTLVTLSHKPGRVHVSMKRQSCAVYLSYRIIPRKTASHFCWKCSVCLTALSYAKPLRTFAGNAPFVLPHYPTQNRFTLLLEMLRLSYRIILRKTASHFCWKCSIQAAATRPDRTQSSASGSGARCGPSDRW</sequence>
<dbReference type="Proteomes" id="UP000555546">
    <property type="component" value="Unassembled WGS sequence"/>
</dbReference>
<name>A0A7W9ENN2_9HYPH</name>
<dbReference type="AlphaFoldDB" id="A0A7W9ENN2"/>